<dbReference type="PANTHER" id="PTHR24366">
    <property type="entry name" value="IG(IMMUNOGLOBULIN) AND LRR(LEUCINE RICH REPEAT) DOMAINS"/>
    <property type="match status" value="1"/>
</dbReference>
<dbReference type="InterPro" id="IPR003591">
    <property type="entry name" value="Leu-rich_rpt_typical-subtyp"/>
</dbReference>
<sequence>MVQPCPFLRVILIKQSMMLMSIGINAAMSSSMSSSNYLTKQEHGSTLSSSNGSLEFHQATTNTEPCPVSEDISPCVCIYNSHYGYIDMDCSEVLTGDELRMIFSSYFPVPEFRKFSTEDSPLEVLEDGVFGEVTFSIISLTSGALKEVQIGALDGMIDTLRELYLINIPLINFPFDTVASFTKLDTFRLDLADNKTLSSGFPNLTNSNLHLLWLEDCEFEVLPEDAFQDLPMIGNIILESDLISTIPSGIFCNLHHLGVVNIHGNLLTILPEGLFSCTGLQNLYFISLERNNINTIEVNAFQAVADIVIHLSHNNLATIEEDVWKPLFDVGSHIYIKDNPLLCGCDIAWVVRNPDYLDQIEDKATCIDGEALHDLDPHIFDDC</sequence>
<reference evidence="3 4" key="1">
    <citation type="submission" date="2024-05" db="EMBL/GenBank/DDBJ databases">
        <authorList>
            <person name="Wallberg A."/>
        </authorList>
    </citation>
    <scope>NUCLEOTIDE SEQUENCE [LARGE SCALE GENOMIC DNA]</scope>
</reference>
<keyword evidence="4" id="KW-1185">Reference proteome</keyword>
<dbReference type="Gene3D" id="3.80.10.10">
    <property type="entry name" value="Ribonuclease Inhibitor"/>
    <property type="match status" value="1"/>
</dbReference>
<gene>
    <name evidence="3" type="ORF">MNOR_LOCUS20456</name>
</gene>
<keyword evidence="1" id="KW-0433">Leucine-rich repeat</keyword>
<dbReference type="Pfam" id="PF13306">
    <property type="entry name" value="LRR_5"/>
    <property type="match status" value="1"/>
</dbReference>
<dbReference type="SUPFAM" id="SSF52058">
    <property type="entry name" value="L domain-like"/>
    <property type="match status" value="1"/>
</dbReference>
<organism evidence="3 4">
    <name type="scientific">Meganyctiphanes norvegica</name>
    <name type="common">Northern krill</name>
    <name type="synonym">Thysanopoda norvegica</name>
    <dbReference type="NCBI Taxonomy" id="48144"/>
    <lineage>
        <taxon>Eukaryota</taxon>
        <taxon>Metazoa</taxon>
        <taxon>Ecdysozoa</taxon>
        <taxon>Arthropoda</taxon>
        <taxon>Crustacea</taxon>
        <taxon>Multicrustacea</taxon>
        <taxon>Malacostraca</taxon>
        <taxon>Eumalacostraca</taxon>
        <taxon>Eucarida</taxon>
        <taxon>Euphausiacea</taxon>
        <taxon>Euphausiidae</taxon>
        <taxon>Meganyctiphanes</taxon>
    </lineage>
</organism>
<comment type="caution">
    <text evidence="3">The sequence shown here is derived from an EMBL/GenBank/DDBJ whole genome shotgun (WGS) entry which is preliminary data.</text>
</comment>
<dbReference type="PANTHER" id="PTHR24366:SF154">
    <property type="entry name" value="NYCTALOPIN"/>
    <property type="match status" value="1"/>
</dbReference>
<evidence type="ECO:0000256" key="2">
    <source>
        <dbReference type="ARBA" id="ARBA00022737"/>
    </source>
</evidence>
<dbReference type="InterPro" id="IPR026906">
    <property type="entry name" value="LRR_5"/>
</dbReference>
<name>A0AAV2R714_MEGNR</name>
<evidence type="ECO:0000256" key="1">
    <source>
        <dbReference type="ARBA" id="ARBA00022614"/>
    </source>
</evidence>
<accession>A0AAV2R714</accession>
<keyword evidence="2" id="KW-0677">Repeat</keyword>
<protein>
    <recommendedName>
        <fullName evidence="5">Oplophorus-luciferin 2-monooxygenase non-catalytic subunit</fullName>
    </recommendedName>
</protein>
<dbReference type="SMART" id="SM00369">
    <property type="entry name" value="LRR_TYP"/>
    <property type="match status" value="3"/>
</dbReference>
<dbReference type="Proteomes" id="UP001497623">
    <property type="component" value="Unassembled WGS sequence"/>
</dbReference>
<evidence type="ECO:0000313" key="4">
    <source>
        <dbReference type="Proteomes" id="UP001497623"/>
    </source>
</evidence>
<evidence type="ECO:0000313" key="3">
    <source>
        <dbReference type="EMBL" id="CAL4114554.1"/>
    </source>
</evidence>
<evidence type="ECO:0008006" key="5">
    <source>
        <dbReference type="Google" id="ProtNLM"/>
    </source>
</evidence>
<dbReference type="EMBL" id="CAXKWB010015823">
    <property type="protein sequence ID" value="CAL4114554.1"/>
    <property type="molecule type" value="Genomic_DNA"/>
</dbReference>
<dbReference type="AlphaFoldDB" id="A0AAV2R714"/>
<proteinExistence type="predicted"/>
<dbReference type="InterPro" id="IPR032675">
    <property type="entry name" value="LRR_dom_sf"/>
</dbReference>